<evidence type="ECO:0000313" key="2">
    <source>
        <dbReference type="Proteomes" id="UP001165960"/>
    </source>
</evidence>
<accession>A0ACC2SJ02</accession>
<evidence type="ECO:0000313" key="1">
    <source>
        <dbReference type="EMBL" id="KAJ9062364.1"/>
    </source>
</evidence>
<dbReference type="EMBL" id="QTSX02005011">
    <property type="protein sequence ID" value="KAJ9062364.1"/>
    <property type="molecule type" value="Genomic_DNA"/>
</dbReference>
<name>A0ACC2SJ02_9FUNG</name>
<proteinExistence type="predicted"/>
<comment type="caution">
    <text evidence="1">The sequence shown here is derived from an EMBL/GenBank/DDBJ whole genome shotgun (WGS) entry which is preliminary data.</text>
</comment>
<sequence length="209" mass="23060">MKFTRLLTIVGCLLTRAYAKDDETGPAAKTDTSKFGGTYSFVYYYNQDPTATPTTQLRCKNSTAFKLKFPEDESEREIERDLGPLKADPIYSTAQGSWTVMEAAKGNGHDVLKINLYINDETEIIACWAIRKNGHNIIASINPRNLSQCPLKLIPITETCTIGRATLVGTCISGPCNGTRTTTTTTSSFGLEHGPYFLLLLISFTFLLI</sequence>
<dbReference type="Proteomes" id="UP001165960">
    <property type="component" value="Unassembled WGS sequence"/>
</dbReference>
<reference evidence="1" key="1">
    <citation type="submission" date="2022-04" db="EMBL/GenBank/DDBJ databases">
        <title>Genome of the entomopathogenic fungus Entomophthora muscae.</title>
        <authorList>
            <person name="Elya C."/>
            <person name="Lovett B.R."/>
            <person name="Lee E."/>
            <person name="Macias A.M."/>
            <person name="Hajek A.E."/>
            <person name="De Bivort B.L."/>
            <person name="Kasson M.T."/>
            <person name="De Fine Licht H.H."/>
            <person name="Stajich J.E."/>
        </authorList>
    </citation>
    <scope>NUCLEOTIDE SEQUENCE</scope>
    <source>
        <strain evidence="1">Berkeley</strain>
    </source>
</reference>
<gene>
    <name evidence="1" type="ORF">DSO57_1011713</name>
</gene>
<organism evidence="1 2">
    <name type="scientific">Entomophthora muscae</name>
    <dbReference type="NCBI Taxonomy" id="34485"/>
    <lineage>
        <taxon>Eukaryota</taxon>
        <taxon>Fungi</taxon>
        <taxon>Fungi incertae sedis</taxon>
        <taxon>Zoopagomycota</taxon>
        <taxon>Entomophthoromycotina</taxon>
        <taxon>Entomophthoromycetes</taxon>
        <taxon>Entomophthorales</taxon>
        <taxon>Entomophthoraceae</taxon>
        <taxon>Entomophthora</taxon>
    </lineage>
</organism>
<keyword evidence="2" id="KW-1185">Reference proteome</keyword>
<protein>
    <submittedName>
        <fullName evidence="1">Uncharacterized protein</fullName>
    </submittedName>
</protein>